<protein>
    <recommendedName>
        <fullName evidence="2">mannose-1-phosphate guanylyltransferase</fullName>
        <ecNumber evidence="2">2.7.7.13</ecNumber>
    </recommendedName>
</protein>
<proteinExistence type="inferred from homology"/>
<reference evidence="10" key="1">
    <citation type="journal article" date="2014" name="Int. J. Syst. Evol. Microbiol.">
        <title>Complete genome sequence of Corynebacterium casei LMG S-19264T (=DSM 44701T), isolated from a smear-ripened cheese.</title>
        <authorList>
            <consortium name="US DOE Joint Genome Institute (JGI-PGF)"/>
            <person name="Walter F."/>
            <person name="Albersmeier A."/>
            <person name="Kalinowski J."/>
            <person name="Ruckert C."/>
        </authorList>
    </citation>
    <scope>NUCLEOTIDE SEQUENCE</scope>
    <source>
        <strain evidence="10">CGMCC 1.12997</strain>
    </source>
</reference>
<dbReference type="GO" id="GO:0005525">
    <property type="term" value="F:GTP binding"/>
    <property type="evidence" value="ECO:0007669"/>
    <property type="project" value="UniProtKB-KW"/>
</dbReference>
<comment type="similarity">
    <text evidence="1">Belongs to the mannose-6-phosphate isomerase type 2 family.</text>
</comment>
<evidence type="ECO:0000256" key="6">
    <source>
        <dbReference type="ARBA" id="ARBA00023134"/>
    </source>
</evidence>
<dbReference type="FunFam" id="3.90.550.10:FF:000046">
    <property type="entry name" value="Mannose-1-phosphate guanylyltransferase (GDP)"/>
    <property type="match status" value="1"/>
</dbReference>
<dbReference type="Pfam" id="PF22640">
    <property type="entry name" value="ManC_GMP_beta-helix"/>
    <property type="match status" value="1"/>
</dbReference>
<evidence type="ECO:0000256" key="3">
    <source>
        <dbReference type="ARBA" id="ARBA00022679"/>
    </source>
</evidence>
<evidence type="ECO:0000256" key="4">
    <source>
        <dbReference type="ARBA" id="ARBA00022695"/>
    </source>
</evidence>
<evidence type="ECO:0000256" key="1">
    <source>
        <dbReference type="ARBA" id="ARBA00006115"/>
    </source>
</evidence>
<evidence type="ECO:0000256" key="7">
    <source>
        <dbReference type="ARBA" id="ARBA00047343"/>
    </source>
</evidence>
<dbReference type="GO" id="GO:0004475">
    <property type="term" value="F:mannose-1-phosphate guanylyltransferase (GTP) activity"/>
    <property type="evidence" value="ECO:0007669"/>
    <property type="project" value="UniProtKB-EC"/>
</dbReference>
<dbReference type="PANTHER" id="PTHR46390">
    <property type="entry name" value="MANNOSE-1-PHOSPHATE GUANYLYLTRANSFERASE"/>
    <property type="match status" value="1"/>
</dbReference>
<dbReference type="InterPro" id="IPR051161">
    <property type="entry name" value="Mannose-6P_isomerase_type2"/>
</dbReference>
<dbReference type="RefSeq" id="WP_188554079.1">
    <property type="nucleotide sequence ID" value="NZ_BMGT01000002.1"/>
</dbReference>
<evidence type="ECO:0000259" key="9">
    <source>
        <dbReference type="Pfam" id="PF22640"/>
    </source>
</evidence>
<dbReference type="Pfam" id="PF00483">
    <property type="entry name" value="NTP_transferase"/>
    <property type="match status" value="1"/>
</dbReference>
<sequence length="386" mass="41923">MSKEVSQSELQFAPVILAGGSGTRFWPRSRKSRAKQVLALDGDETMIQQTVQRLSPVADAAKVWVITNELLHDVIAEQLPEVPREHILSEPAARNTAPACALAAFLLEKTEPDTVIGVFPSDQVVKDSPRFAQVIRAGAALAASGDKIVVLGVPPTRAETGYGYIEQGAVADDATKLAGGIEARRVKRFTEKPDKAHAEQFVATGNYAWNSGIFLWSARTLAGAIREYCPAMVPLLEKIATAYGTDKFESVFAELYPQCENISIDYAVLEPRSRKGEAGAEIYCLPGDFEWNDLGCWATLHENMADCSPEKLAFANVFDETDPLNVSIDSNGNYVYAPGKVIALVGVNNLVVVQTKDALLITTRDRSQDVGKVVAELKKAGREDLI</sequence>
<keyword evidence="11" id="KW-1185">Reference proteome</keyword>
<keyword evidence="3" id="KW-0808">Transferase</keyword>
<feature type="domain" description="Nucleotidyl transferase" evidence="8">
    <location>
        <begin position="14"/>
        <end position="306"/>
    </location>
</feature>
<dbReference type="SUPFAM" id="SSF53448">
    <property type="entry name" value="Nucleotide-diphospho-sugar transferases"/>
    <property type="match status" value="1"/>
</dbReference>
<dbReference type="InterPro" id="IPR049577">
    <property type="entry name" value="GMPP_N"/>
</dbReference>
<evidence type="ECO:0000259" key="8">
    <source>
        <dbReference type="Pfam" id="PF00483"/>
    </source>
</evidence>
<comment type="caution">
    <text evidence="10">The sequence shown here is derived from an EMBL/GenBank/DDBJ whole genome shotgun (WGS) entry which is preliminary data.</text>
</comment>
<feature type="domain" description="MannoseP isomerase/GMP-like beta-helix" evidence="9">
    <location>
        <begin position="325"/>
        <end position="377"/>
    </location>
</feature>
<dbReference type="PANTHER" id="PTHR46390:SF1">
    <property type="entry name" value="MANNOSE-1-PHOSPHATE GUANYLYLTRANSFERASE"/>
    <property type="match status" value="1"/>
</dbReference>
<name>A0A917HFL2_9BACT</name>
<dbReference type="EC" id="2.7.7.13" evidence="2"/>
<dbReference type="InterPro" id="IPR005835">
    <property type="entry name" value="NTP_transferase_dom"/>
</dbReference>
<dbReference type="InterPro" id="IPR054566">
    <property type="entry name" value="ManC/GMP-like_b-helix"/>
</dbReference>
<evidence type="ECO:0000256" key="2">
    <source>
        <dbReference type="ARBA" id="ARBA00012387"/>
    </source>
</evidence>
<keyword evidence="4 10" id="KW-0548">Nucleotidyltransferase</keyword>
<dbReference type="Proteomes" id="UP000647241">
    <property type="component" value="Unassembled WGS sequence"/>
</dbReference>
<evidence type="ECO:0000313" key="11">
    <source>
        <dbReference type="Proteomes" id="UP000647241"/>
    </source>
</evidence>
<evidence type="ECO:0000313" key="10">
    <source>
        <dbReference type="EMBL" id="GGG77711.1"/>
    </source>
</evidence>
<dbReference type="EMBL" id="BMGT01000002">
    <property type="protein sequence ID" value="GGG77711.1"/>
    <property type="molecule type" value="Genomic_DNA"/>
</dbReference>
<dbReference type="Gene3D" id="3.90.550.10">
    <property type="entry name" value="Spore Coat Polysaccharide Biosynthesis Protein SpsA, Chain A"/>
    <property type="match status" value="1"/>
</dbReference>
<gene>
    <name evidence="10" type="primary">manC</name>
    <name evidence="10" type="ORF">GCM10011585_21040</name>
</gene>
<dbReference type="InterPro" id="IPR029044">
    <property type="entry name" value="Nucleotide-diphossugar_trans"/>
</dbReference>
<evidence type="ECO:0000256" key="5">
    <source>
        <dbReference type="ARBA" id="ARBA00022741"/>
    </source>
</evidence>
<dbReference type="AlphaFoldDB" id="A0A917HFL2"/>
<organism evidence="10 11">
    <name type="scientific">Edaphobacter dinghuensis</name>
    <dbReference type="NCBI Taxonomy" id="1560005"/>
    <lineage>
        <taxon>Bacteria</taxon>
        <taxon>Pseudomonadati</taxon>
        <taxon>Acidobacteriota</taxon>
        <taxon>Terriglobia</taxon>
        <taxon>Terriglobales</taxon>
        <taxon>Acidobacteriaceae</taxon>
        <taxon>Edaphobacter</taxon>
    </lineage>
</organism>
<comment type="catalytic activity">
    <reaction evidence="7">
        <text>alpha-D-mannose 1-phosphate + GTP + H(+) = GDP-alpha-D-mannose + diphosphate</text>
        <dbReference type="Rhea" id="RHEA:15229"/>
        <dbReference type="ChEBI" id="CHEBI:15378"/>
        <dbReference type="ChEBI" id="CHEBI:33019"/>
        <dbReference type="ChEBI" id="CHEBI:37565"/>
        <dbReference type="ChEBI" id="CHEBI:57527"/>
        <dbReference type="ChEBI" id="CHEBI:58409"/>
        <dbReference type="EC" id="2.7.7.13"/>
    </reaction>
</comment>
<reference evidence="10" key="2">
    <citation type="submission" date="2020-09" db="EMBL/GenBank/DDBJ databases">
        <authorList>
            <person name="Sun Q."/>
            <person name="Zhou Y."/>
        </authorList>
    </citation>
    <scope>NUCLEOTIDE SEQUENCE</scope>
    <source>
        <strain evidence="10">CGMCC 1.12997</strain>
    </source>
</reference>
<dbReference type="SUPFAM" id="SSF159283">
    <property type="entry name" value="Guanosine diphospho-D-mannose pyrophosphorylase/mannose-6-phosphate isomerase linker domain"/>
    <property type="match status" value="1"/>
</dbReference>
<keyword evidence="5" id="KW-0547">Nucleotide-binding</keyword>
<accession>A0A917HFL2</accession>
<dbReference type="CDD" id="cd02509">
    <property type="entry name" value="GDP-M1P_Guanylyltransferase"/>
    <property type="match status" value="1"/>
</dbReference>
<keyword evidence="6" id="KW-0342">GTP-binding</keyword>
<dbReference type="GO" id="GO:0009298">
    <property type="term" value="P:GDP-mannose biosynthetic process"/>
    <property type="evidence" value="ECO:0007669"/>
    <property type="project" value="TreeGrafter"/>
</dbReference>